<dbReference type="GO" id="GO:0008810">
    <property type="term" value="F:cellulase activity"/>
    <property type="evidence" value="ECO:0007669"/>
    <property type="project" value="UniProtKB-EC"/>
</dbReference>
<dbReference type="InterPro" id="IPR008928">
    <property type="entry name" value="6-hairpin_glycosidase_sf"/>
</dbReference>
<dbReference type="EC" id="3.2.1.4" evidence="3"/>
<keyword evidence="5" id="KW-0136">Cellulose degradation</keyword>
<name>A0AAW1GJ71_SAPOF</name>
<dbReference type="EMBL" id="JBDFQZ010000014">
    <property type="protein sequence ID" value="KAK9663807.1"/>
    <property type="molecule type" value="Genomic_DNA"/>
</dbReference>
<comment type="catalytic activity">
    <reaction evidence="1">
        <text>Endohydrolysis of (1-&gt;4)-beta-D-glucosidic linkages in cellulose, lichenin and cereal beta-D-glucans.</text>
        <dbReference type="EC" id="3.2.1.4"/>
    </reaction>
</comment>
<dbReference type="AlphaFoldDB" id="A0AAW1GJ71"/>
<evidence type="ECO:0000256" key="5">
    <source>
        <dbReference type="ARBA" id="ARBA00023001"/>
    </source>
</evidence>
<feature type="domain" description="Glycoside hydrolase family 9" evidence="9">
    <location>
        <begin position="11"/>
        <end position="468"/>
    </location>
</feature>
<evidence type="ECO:0000256" key="1">
    <source>
        <dbReference type="ARBA" id="ARBA00000966"/>
    </source>
</evidence>
<organism evidence="10 11">
    <name type="scientific">Saponaria officinalis</name>
    <name type="common">Common soapwort</name>
    <name type="synonym">Lychnis saponaria</name>
    <dbReference type="NCBI Taxonomy" id="3572"/>
    <lineage>
        <taxon>Eukaryota</taxon>
        <taxon>Viridiplantae</taxon>
        <taxon>Streptophyta</taxon>
        <taxon>Embryophyta</taxon>
        <taxon>Tracheophyta</taxon>
        <taxon>Spermatophyta</taxon>
        <taxon>Magnoliopsida</taxon>
        <taxon>eudicotyledons</taxon>
        <taxon>Gunneridae</taxon>
        <taxon>Pentapetalae</taxon>
        <taxon>Caryophyllales</taxon>
        <taxon>Caryophyllaceae</taxon>
        <taxon>Caryophylleae</taxon>
        <taxon>Saponaria</taxon>
    </lineage>
</organism>
<accession>A0AAW1GJ71</accession>
<comment type="caution">
    <text evidence="10">The sequence shown here is derived from an EMBL/GenBank/DDBJ whole genome shotgun (WGS) entry which is preliminary data.</text>
</comment>
<keyword evidence="4" id="KW-0378">Hydrolase</keyword>
<evidence type="ECO:0000256" key="8">
    <source>
        <dbReference type="ARBA" id="ARBA00023326"/>
    </source>
</evidence>
<dbReference type="Proteomes" id="UP001443914">
    <property type="component" value="Unassembled WGS sequence"/>
</dbReference>
<keyword evidence="7" id="KW-0326">Glycosidase</keyword>
<sequence length="530" mass="58046">MINVAVKGYDYTDALDKSLLFFEAQRSGKLPSDQRVTWRGDSGLNDGLSQQVDLVGGYHDAGDHVKFGLPMAYSVTLLAWAAVDFKGELVSANQMDYTLQAIRWGTDYFIKAHSEDNVLWGQVGDGESDHSCWERAEDMTTSRTACRIDSTQPGSDLAGETAASLAAASLAFKSYNSSYSTLLLTHAKELFTFADDFRGYYDDSIPSAETFYPSSGYLDELLWAAAWLYRATNDNYYLEYATNNAVDLGGTGNAVDIFSWDNKYAGLQILMSKVLLDGDDQSCTNTLKQYKAKADYFACAYLQKNNGCNVELTPGGLAYLLPSNNLQYAASASFLLAAYSDYLSSTNSVVDCPDESGIKPQDYVTTLTADYILGENPESMSYLVGYGTKYPEKTHHRGSSIPSKSVLPDPVGCVQGFESWYKNSNPNPNIQYGALVGGPDNSDCFTDDRDNYYQSEPTTSAAAPLIGLFAKLIDGSSTTTSDYSSPTNTPPIDYVYVLSEPLSSSATHEDPFKCLIVLFSLFLMPLFVIL</sequence>
<evidence type="ECO:0000256" key="6">
    <source>
        <dbReference type="ARBA" id="ARBA00023277"/>
    </source>
</evidence>
<dbReference type="FunFam" id="1.50.10.10:FF:000020">
    <property type="entry name" value="Endoglucanase"/>
    <property type="match status" value="1"/>
</dbReference>
<dbReference type="SUPFAM" id="SSF48208">
    <property type="entry name" value="Six-hairpin glycosidases"/>
    <property type="match status" value="1"/>
</dbReference>
<dbReference type="GO" id="GO:0030245">
    <property type="term" value="P:cellulose catabolic process"/>
    <property type="evidence" value="ECO:0007669"/>
    <property type="project" value="UniProtKB-KW"/>
</dbReference>
<dbReference type="Gene3D" id="1.50.10.10">
    <property type="match status" value="1"/>
</dbReference>
<evidence type="ECO:0000313" key="11">
    <source>
        <dbReference type="Proteomes" id="UP001443914"/>
    </source>
</evidence>
<dbReference type="InterPro" id="IPR001701">
    <property type="entry name" value="Glyco_hydro_9"/>
</dbReference>
<comment type="similarity">
    <text evidence="2">Belongs to the glycosyl hydrolase 9 (cellulase E) family.</text>
</comment>
<protein>
    <recommendedName>
        <fullName evidence="3">cellulase</fullName>
        <ecNumber evidence="3">3.2.1.4</ecNumber>
    </recommendedName>
</protein>
<evidence type="ECO:0000256" key="7">
    <source>
        <dbReference type="ARBA" id="ARBA00023295"/>
    </source>
</evidence>
<dbReference type="Pfam" id="PF00759">
    <property type="entry name" value="Glyco_hydro_9"/>
    <property type="match status" value="1"/>
</dbReference>
<keyword evidence="8" id="KW-0624">Polysaccharide degradation</keyword>
<reference evidence="10" key="1">
    <citation type="submission" date="2024-03" db="EMBL/GenBank/DDBJ databases">
        <title>WGS assembly of Saponaria officinalis var. Norfolk2.</title>
        <authorList>
            <person name="Jenkins J."/>
            <person name="Shu S."/>
            <person name="Grimwood J."/>
            <person name="Barry K."/>
            <person name="Goodstein D."/>
            <person name="Schmutz J."/>
            <person name="Leebens-Mack J."/>
            <person name="Osbourn A."/>
        </authorList>
    </citation>
    <scope>NUCLEOTIDE SEQUENCE [LARGE SCALE GENOMIC DNA]</scope>
    <source>
        <strain evidence="10">JIC</strain>
    </source>
</reference>
<evidence type="ECO:0000256" key="2">
    <source>
        <dbReference type="ARBA" id="ARBA00007072"/>
    </source>
</evidence>
<keyword evidence="6" id="KW-0119">Carbohydrate metabolism</keyword>
<gene>
    <name evidence="10" type="ORF">RND81_14G000100</name>
</gene>
<keyword evidence="11" id="KW-1185">Reference proteome</keyword>
<dbReference type="InterPro" id="IPR012341">
    <property type="entry name" value="6hp_glycosidase-like_sf"/>
</dbReference>
<evidence type="ECO:0000256" key="3">
    <source>
        <dbReference type="ARBA" id="ARBA00012601"/>
    </source>
</evidence>
<evidence type="ECO:0000259" key="9">
    <source>
        <dbReference type="Pfam" id="PF00759"/>
    </source>
</evidence>
<evidence type="ECO:0000256" key="4">
    <source>
        <dbReference type="ARBA" id="ARBA00022801"/>
    </source>
</evidence>
<evidence type="ECO:0000313" key="10">
    <source>
        <dbReference type="EMBL" id="KAK9663807.1"/>
    </source>
</evidence>
<proteinExistence type="inferred from homology"/>
<dbReference type="PANTHER" id="PTHR22298">
    <property type="entry name" value="ENDO-1,4-BETA-GLUCANASE"/>
    <property type="match status" value="1"/>
</dbReference>